<accession>F4RJ01</accession>
<dbReference type="Proteomes" id="UP000001072">
    <property type="component" value="Unassembled WGS sequence"/>
</dbReference>
<evidence type="ECO:0000313" key="1">
    <source>
        <dbReference type="EMBL" id="EGG07649.1"/>
    </source>
</evidence>
<protein>
    <submittedName>
        <fullName evidence="1">Uncharacterized protein</fullName>
    </submittedName>
</protein>
<dbReference type="HOGENOM" id="CLU_1960048_0_0_1"/>
<dbReference type="InParanoid" id="F4RJ01"/>
<organism evidence="2">
    <name type="scientific">Melampsora larici-populina (strain 98AG31 / pathotype 3-4-7)</name>
    <name type="common">Poplar leaf rust fungus</name>
    <dbReference type="NCBI Taxonomy" id="747676"/>
    <lineage>
        <taxon>Eukaryota</taxon>
        <taxon>Fungi</taxon>
        <taxon>Dikarya</taxon>
        <taxon>Basidiomycota</taxon>
        <taxon>Pucciniomycotina</taxon>
        <taxon>Pucciniomycetes</taxon>
        <taxon>Pucciniales</taxon>
        <taxon>Melampsoraceae</taxon>
        <taxon>Melampsora</taxon>
    </lineage>
</organism>
<dbReference type="KEGG" id="mlr:MELLADRAFT_85517"/>
<proteinExistence type="predicted"/>
<gene>
    <name evidence="1" type="ORF">MELLADRAFT_85517</name>
</gene>
<evidence type="ECO:0000313" key="2">
    <source>
        <dbReference type="Proteomes" id="UP000001072"/>
    </source>
</evidence>
<dbReference type="VEuPathDB" id="FungiDB:MELLADRAFT_85517"/>
<dbReference type="RefSeq" id="XP_007408981.1">
    <property type="nucleotide sequence ID" value="XM_007408919.1"/>
</dbReference>
<dbReference type="AlphaFoldDB" id="F4RJ01"/>
<sequence>MLRLRFSESDNRGPRPFVAKHSNVTSLRQRAPHEYVTTICHQHRLDSSSIVIRTAVSTGQATLLYQSGESNFQHFHFTTVYCCASFNDSSCNRTGRIIVYQKPNSRIILGHVSRIRRPIFHVYKASCT</sequence>
<dbReference type="EMBL" id="GL883103">
    <property type="protein sequence ID" value="EGG07649.1"/>
    <property type="molecule type" value="Genomic_DNA"/>
</dbReference>
<dbReference type="GeneID" id="18933869"/>
<name>F4RJ01_MELLP</name>
<keyword evidence="2" id="KW-1185">Reference proteome</keyword>
<reference evidence="2" key="1">
    <citation type="journal article" date="2011" name="Proc. Natl. Acad. Sci. U.S.A.">
        <title>Obligate biotrophy features unraveled by the genomic analysis of rust fungi.</title>
        <authorList>
            <person name="Duplessis S."/>
            <person name="Cuomo C.A."/>
            <person name="Lin Y.-C."/>
            <person name="Aerts A."/>
            <person name="Tisserant E."/>
            <person name="Veneault-Fourrey C."/>
            <person name="Joly D.L."/>
            <person name="Hacquard S."/>
            <person name="Amselem J."/>
            <person name="Cantarel B.L."/>
            <person name="Chiu R."/>
            <person name="Coutinho P.M."/>
            <person name="Feau N."/>
            <person name="Field M."/>
            <person name="Frey P."/>
            <person name="Gelhaye E."/>
            <person name="Goldberg J."/>
            <person name="Grabherr M.G."/>
            <person name="Kodira C.D."/>
            <person name="Kohler A."/>
            <person name="Kuees U."/>
            <person name="Lindquist E.A."/>
            <person name="Lucas S.M."/>
            <person name="Mago R."/>
            <person name="Mauceli E."/>
            <person name="Morin E."/>
            <person name="Murat C."/>
            <person name="Pangilinan J.L."/>
            <person name="Park R."/>
            <person name="Pearson M."/>
            <person name="Quesneville H."/>
            <person name="Rouhier N."/>
            <person name="Sakthikumar S."/>
            <person name="Salamov A.A."/>
            <person name="Schmutz J."/>
            <person name="Selles B."/>
            <person name="Shapiro H."/>
            <person name="Tanguay P."/>
            <person name="Tuskan G.A."/>
            <person name="Henrissat B."/>
            <person name="Van de Peer Y."/>
            <person name="Rouze P."/>
            <person name="Ellis J.G."/>
            <person name="Dodds P.N."/>
            <person name="Schein J.E."/>
            <person name="Zhong S."/>
            <person name="Hamelin R.C."/>
            <person name="Grigoriev I.V."/>
            <person name="Szabo L.J."/>
            <person name="Martin F."/>
        </authorList>
    </citation>
    <scope>NUCLEOTIDE SEQUENCE [LARGE SCALE GENOMIC DNA]</scope>
    <source>
        <strain evidence="2">98AG31 / pathotype 3-4-7</strain>
    </source>
</reference>